<organism evidence="3 4">
    <name type="scientific">Phaeosphaeria nodorum (strain SN15 / ATCC MYA-4574 / FGSC 10173)</name>
    <name type="common">Glume blotch fungus</name>
    <name type="synonym">Parastagonospora nodorum</name>
    <dbReference type="NCBI Taxonomy" id="321614"/>
    <lineage>
        <taxon>Eukaryota</taxon>
        <taxon>Fungi</taxon>
        <taxon>Dikarya</taxon>
        <taxon>Ascomycota</taxon>
        <taxon>Pezizomycotina</taxon>
        <taxon>Dothideomycetes</taxon>
        <taxon>Pleosporomycetidae</taxon>
        <taxon>Pleosporales</taxon>
        <taxon>Pleosporineae</taxon>
        <taxon>Phaeosphaeriaceae</taxon>
        <taxon>Parastagonospora</taxon>
    </lineage>
</organism>
<keyword evidence="2" id="KW-1133">Transmembrane helix</keyword>
<keyword evidence="2" id="KW-0472">Membrane</keyword>
<keyword evidence="4" id="KW-1185">Reference proteome</keyword>
<dbReference type="InterPro" id="IPR053008">
    <property type="entry name" value="Phomopsin_biosynth_assoc"/>
</dbReference>
<dbReference type="OMA" id="GHCGEML"/>
<evidence type="ECO:0000256" key="1">
    <source>
        <dbReference type="SAM" id="MobiDB-lite"/>
    </source>
</evidence>
<reference evidence="4" key="1">
    <citation type="journal article" date="2021" name="BMC Genomics">
        <title>Chromosome-level genome assembly and manually-curated proteome of model necrotroph Parastagonospora nodorum Sn15 reveals a genome-wide trove of candidate effector homologs, and redundancy of virulence-related functions within an accessory chromosome.</title>
        <authorList>
            <person name="Bertazzoni S."/>
            <person name="Jones D.A.B."/>
            <person name="Phan H.T."/>
            <person name="Tan K.-C."/>
            <person name="Hane J.K."/>
        </authorList>
    </citation>
    <scope>NUCLEOTIDE SEQUENCE [LARGE SCALE GENOMIC DNA]</scope>
    <source>
        <strain evidence="4">SN15 / ATCC MYA-4574 / FGSC 10173)</strain>
    </source>
</reference>
<dbReference type="KEGG" id="pno:SNOG_01538"/>
<dbReference type="Proteomes" id="UP000663193">
    <property type="component" value="Chromosome 6"/>
</dbReference>
<evidence type="ECO:0000313" key="4">
    <source>
        <dbReference type="Proteomes" id="UP000663193"/>
    </source>
</evidence>
<feature type="region of interest" description="Disordered" evidence="1">
    <location>
        <begin position="229"/>
        <end position="257"/>
    </location>
</feature>
<sequence>MQGAYYQPVDAVKFDHSEEEGHSYRSSNRLRQFLNGYLKSPLIILNSILVLLLGLLVGIISWNYIDKVRVSTCGQTPDEARAKGCLFESHNFAWTPPECYDKELNAKWDSKNWGYSRNAEGTDMISQEEILLGEHKWAYVTLNQHLSHCILIWQKYQRAVMFQRPADNWTASFAHTYHCGHMLVQWGLNHSAYDSILYTKYVSCDYSWKSPDFRMFSAMNGPVDGGLVGDDGNHADSMSGKTPIDPGHENEHSIQQL</sequence>
<dbReference type="VEuPathDB" id="FungiDB:JI435_433990"/>
<feature type="transmembrane region" description="Helical" evidence="2">
    <location>
        <begin position="43"/>
        <end position="65"/>
    </location>
</feature>
<gene>
    <name evidence="3" type="ORF">JI435_433990</name>
</gene>
<dbReference type="EMBL" id="CP069028">
    <property type="protein sequence ID" value="QRC96638.1"/>
    <property type="molecule type" value="Genomic_DNA"/>
</dbReference>
<evidence type="ECO:0000313" key="3">
    <source>
        <dbReference type="EMBL" id="QRC96638.1"/>
    </source>
</evidence>
<dbReference type="AlphaFoldDB" id="A0A7U2F0X2"/>
<dbReference type="PANTHER" id="PTHR35896:SF3">
    <property type="entry name" value="MAJOR FACILITATOR SUPERFAMILY TRANSPORTER"/>
    <property type="match status" value="1"/>
</dbReference>
<dbReference type="RefSeq" id="XP_001792176.1">
    <property type="nucleotide sequence ID" value="XM_001792124.1"/>
</dbReference>
<evidence type="ECO:0000256" key="2">
    <source>
        <dbReference type="SAM" id="Phobius"/>
    </source>
</evidence>
<proteinExistence type="predicted"/>
<dbReference type="OrthoDB" id="3501153at2759"/>
<protein>
    <submittedName>
        <fullName evidence="3">Uncharacterized protein</fullName>
    </submittedName>
</protein>
<name>A0A7U2F0X2_PHANO</name>
<feature type="compositionally biased region" description="Basic and acidic residues" evidence="1">
    <location>
        <begin position="246"/>
        <end position="257"/>
    </location>
</feature>
<accession>A0A7U2F0X2</accession>
<keyword evidence="2" id="KW-0812">Transmembrane</keyword>
<dbReference type="PANTHER" id="PTHR35896">
    <property type="entry name" value="IG-LIKE DOMAIN-CONTAINING PROTEIN"/>
    <property type="match status" value="1"/>
</dbReference>